<dbReference type="SUPFAM" id="SSF109854">
    <property type="entry name" value="DinB/YfiT-like putative metalloenzymes"/>
    <property type="match status" value="1"/>
</dbReference>
<dbReference type="OrthoDB" id="5022306at2"/>
<accession>A0A2L0EI75</accession>
<dbReference type="RefSeq" id="WP_104977030.1">
    <property type="nucleotide sequence ID" value="NZ_CP012673.1"/>
</dbReference>
<evidence type="ECO:0000313" key="3">
    <source>
        <dbReference type="Proteomes" id="UP000238348"/>
    </source>
</evidence>
<feature type="domain" description="DinB-like" evidence="1">
    <location>
        <begin position="24"/>
        <end position="174"/>
    </location>
</feature>
<protein>
    <recommendedName>
        <fullName evidence="1">DinB-like domain-containing protein</fullName>
    </recommendedName>
</protein>
<organism evidence="2 3">
    <name type="scientific">Sorangium cellulosum</name>
    <name type="common">Polyangium cellulosum</name>
    <dbReference type="NCBI Taxonomy" id="56"/>
    <lineage>
        <taxon>Bacteria</taxon>
        <taxon>Pseudomonadati</taxon>
        <taxon>Myxococcota</taxon>
        <taxon>Polyangia</taxon>
        <taxon>Polyangiales</taxon>
        <taxon>Polyangiaceae</taxon>
        <taxon>Sorangium</taxon>
    </lineage>
</organism>
<evidence type="ECO:0000313" key="2">
    <source>
        <dbReference type="EMBL" id="AUX38993.1"/>
    </source>
</evidence>
<sequence>MKHDDPAASAEPAANEACAYLIRQLDIAWQLTSYHLDGLTTEECLWRPADQGLHVHQAPDGTWRADWPDHEGYDLGPPSIAWVTWHLGFWWSMVLDHCFGDGALSREGVTWPGDADGVRAWLGRLHAQWRAALEQATDVDLRSARRTRWPFQDRPFGDVVAWANVELTKNAAEIGYARFLYARRSPG</sequence>
<proteinExistence type="predicted"/>
<dbReference type="EMBL" id="CP012673">
    <property type="protein sequence ID" value="AUX38993.1"/>
    <property type="molecule type" value="Genomic_DNA"/>
</dbReference>
<dbReference type="InterPro" id="IPR034660">
    <property type="entry name" value="DinB/YfiT-like"/>
</dbReference>
<dbReference type="Proteomes" id="UP000238348">
    <property type="component" value="Chromosome"/>
</dbReference>
<name>A0A2L0EI75_SORCE</name>
<gene>
    <name evidence="2" type="ORF">SOCE26_003750</name>
</gene>
<dbReference type="AlphaFoldDB" id="A0A2L0EI75"/>
<dbReference type="InterPro" id="IPR024775">
    <property type="entry name" value="DinB-like"/>
</dbReference>
<reference evidence="2 3" key="1">
    <citation type="submission" date="2015-09" db="EMBL/GenBank/DDBJ databases">
        <title>Sorangium comparison.</title>
        <authorList>
            <person name="Zaburannyi N."/>
            <person name="Bunk B."/>
            <person name="Overmann J."/>
            <person name="Mueller R."/>
        </authorList>
    </citation>
    <scope>NUCLEOTIDE SEQUENCE [LARGE SCALE GENOMIC DNA]</scope>
    <source>
        <strain evidence="2 3">So ce26</strain>
    </source>
</reference>
<evidence type="ECO:0000259" key="1">
    <source>
        <dbReference type="Pfam" id="PF12867"/>
    </source>
</evidence>
<dbReference type="Pfam" id="PF12867">
    <property type="entry name" value="DinB_2"/>
    <property type="match status" value="1"/>
</dbReference>